<dbReference type="GO" id="GO:0044550">
    <property type="term" value="P:secondary metabolite biosynthetic process"/>
    <property type="evidence" value="ECO:0007669"/>
    <property type="project" value="TreeGrafter"/>
</dbReference>
<dbReference type="FunFam" id="3.30.559.30:FF:000003">
    <property type="entry name" value="Nonribosomal peptide synthase SidD"/>
    <property type="match status" value="1"/>
</dbReference>
<dbReference type="PROSITE" id="PS00455">
    <property type="entry name" value="AMP_BINDING"/>
    <property type="match status" value="2"/>
</dbReference>
<comment type="similarity">
    <text evidence="4">Belongs to the NRP synthetase family.</text>
</comment>
<dbReference type="InterPro" id="IPR006162">
    <property type="entry name" value="Ppantetheine_attach_site"/>
</dbReference>
<dbReference type="EMBL" id="KZ821220">
    <property type="protein sequence ID" value="PYH48809.1"/>
    <property type="molecule type" value="Genomic_DNA"/>
</dbReference>
<dbReference type="InterPro" id="IPR045851">
    <property type="entry name" value="AMP-bd_C_sf"/>
</dbReference>
<dbReference type="CDD" id="cd19542">
    <property type="entry name" value="CT_NRPS-like"/>
    <property type="match status" value="1"/>
</dbReference>
<dbReference type="RefSeq" id="XP_025434791.1">
    <property type="nucleotide sequence ID" value="XM_025571540.1"/>
</dbReference>
<protein>
    <submittedName>
        <fullName evidence="6">Putative nonribosomal peptide synthase</fullName>
    </submittedName>
</protein>
<dbReference type="PANTHER" id="PTHR45527">
    <property type="entry name" value="NONRIBOSOMAL PEPTIDE SYNTHETASE"/>
    <property type="match status" value="1"/>
</dbReference>
<dbReference type="Pfam" id="PF00501">
    <property type="entry name" value="AMP-binding"/>
    <property type="match status" value="2"/>
</dbReference>
<dbReference type="CDD" id="cd19545">
    <property type="entry name" value="FUM14_C_NRPS-like"/>
    <property type="match status" value="1"/>
</dbReference>
<reference evidence="6 7" key="1">
    <citation type="submission" date="2016-12" db="EMBL/GenBank/DDBJ databases">
        <title>The genomes of Aspergillus section Nigri reveals drivers in fungal speciation.</title>
        <authorList>
            <consortium name="DOE Joint Genome Institute"/>
            <person name="Vesth T.C."/>
            <person name="Nybo J."/>
            <person name="Theobald S."/>
            <person name="Brandl J."/>
            <person name="Frisvad J.C."/>
            <person name="Nielsen K.F."/>
            <person name="Lyhne E.K."/>
            <person name="Kogle M.E."/>
            <person name="Kuo A."/>
            <person name="Riley R."/>
            <person name="Clum A."/>
            <person name="Nolan M."/>
            <person name="Lipzen A."/>
            <person name="Salamov A."/>
            <person name="Henrissat B."/>
            <person name="Wiebenga A."/>
            <person name="De Vries R.P."/>
            <person name="Grigoriev I.V."/>
            <person name="Mortensen U.H."/>
            <person name="Andersen M.R."/>
            <person name="Baker S.E."/>
        </authorList>
    </citation>
    <scope>NUCLEOTIDE SEQUENCE [LARGE SCALE GENOMIC DNA]</scope>
    <source>
        <strain evidence="6 7">JOP 1030-1</strain>
    </source>
</reference>
<dbReference type="Gene3D" id="3.30.559.30">
    <property type="entry name" value="Nonribosomal peptide synthetase, condensation domain"/>
    <property type="match status" value="2"/>
</dbReference>
<keyword evidence="1" id="KW-0596">Phosphopantetheine</keyword>
<dbReference type="NCBIfam" id="TIGR01733">
    <property type="entry name" value="AA-adenyl-dom"/>
    <property type="match status" value="2"/>
</dbReference>
<dbReference type="InterPro" id="IPR000873">
    <property type="entry name" value="AMP-dep_synth/lig_dom"/>
</dbReference>
<dbReference type="SUPFAM" id="SSF56801">
    <property type="entry name" value="Acetyl-CoA synthetase-like"/>
    <property type="match status" value="2"/>
</dbReference>
<dbReference type="InterPro" id="IPR023213">
    <property type="entry name" value="CAT-like_dom_sf"/>
</dbReference>
<dbReference type="GO" id="GO:0005737">
    <property type="term" value="C:cytoplasm"/>
    <property type="evidence" value="ECO:0007669"/>
    <property type="project" value="TreeGrafter"/>
</dbReference>
<dbReference type="PROSITE" id="PS50075">
    <property type="entry name" value="CARRIER"/>
    <property type="match status" value="2"/>
</dbReference>
<evidence type="ECO:0000313" key="6">
    <source>
        <dbReference type="EMBL" id="PYH48809.1"/>
    </source>
</evidence>
<feature type="domain" description="Carrier" evidence="5">
    <location>
        <begin position="1638"/>
        <end position="1714"/>
    </location>
</feature>
<dbReference type="Pfam" id="PF00668">
    <property type="entry name" value="Condensation"/>
    <property type="match status" value="2"/>
</dbReference>
<sequence>MMARPDMTVGQMDLIGDSNKTTLAAWSEESRRNDYSELCIDTIIREQCAIRPHAEAVCSHDGSLTYSKLDALSEKLGHHIRSLGIGPNVVVPICLTKSIWTVVSIVALLKAGSAFLLLDPTHPVTRMAAMCAEINAPYIITSTELEPIGHKLVKSTIVVDRFDEQADVAPQPRLPLLTKPENAAYVAYTSGSTGSPKGVVIEHRSFCVNALLGSRIQNLNETSRVLQFASYGFDISIHEMLTTLMVGGCICVPSEAQRVNDLKGSITDLQVNWVELTPSVARQLCPETVPGIQTLILGGECMLARDVTTWADKVHLMVAYGPAECSVVTTVQRSIHIQDIYNIGRPYSAHCWIVDPGNVDQLQPLGAVGEIVISGPIVGRGYLNQPDQDAFIERPQWASSFSITDGTRFYRTGDLAWYNLDDGSLRYVGRKDRQVKINGQRVELQEVESKAQEFSKDRAMVVDVVSIGSVEDATILALFVEEPESVPNSDDKTEPSPQGFLKGLKSWLRSELPPFMVPDLYIPLNRFPLTRTGKLDRRALRDQAAHFAASKGRCQDRHGEVVAIKETFETDVEILQMLSYIFAKVLGLPEGRVAPHDEFFLLGGNSVLAIKLVELAREEGLAVTVADILTLQSPINLATVVKMAEASRPIELLELVDTTQVSLKLATAEYQLRELEDVYPCTPMQEAMMTFSSLNTDAFIATFVFHLPTSLEKSRFTAAWNQIIKNVPVLRTRIVQADDDRLLQVIEKEPEELLMFDSFEQCQREMGQYGMTLGSSLARAALITPREEPPSFFILRMHHAVFDGWSYVQLLQDLEDVYLGRPIPQRPSFRNFIGYIMKQDASSAVEFWRNEFADLQAVTFPDRPTGWSAPRHATMMKHRIQADKLSRNGPVAHQVQLAWAMVISSHTNSNDVVFGTTVSGRNASVVGVERMIGPTIATFPWRIRLKPEDTVQKTLGEIQSHNVALIPFEQTGLQQIRGSSSEAAVACDFQTLLTIHPHPIQSPANILEDSPDNRGEQCKFSSHILTLIVSPGVHGMEVEAIFDASVLLPSTVGRLLEQFEEVMAQISCRPTSKISAISVLSPQDQRQISNWNPEVLLSKPQCMHDLINNSCHSFPGHSAVHAWDGEFTYGELQQLACSVADHLQSLDVGPETIVAICMEKSRWLPVAVTGVLMSGAAFVLLEPTFPIQRLQLMCQETGVNVAVSSHTTFPICQDLARDVVLVSEDTINQQNRASWKQPVVSPHNAMYVAFTSGSTGAPKGAVIEHGMCWSTYEAYRSDLSITSASRVLHFASLAFDAAVFEFVFTLAAGACLCVPSEDQRVSDVAGAIADFNVNWALLTPSVARTLSPAEIPSVNTLGLAGEPVMPTDLQAWCGHVRLIGMYGPAEASIFTTLVEFAREDEDATNIGRSKNSSCWVVHPDNHHQLQPVGAVGELLIAGPNVGRGYLNRPEQTQLAFIPEPAWVADFAVAQNSQMYKTGDLVRYQTDGTLQILGRKDAQIKLRGQRIELREIEICAERVMPTMIAVADLIALPDPKIILLLASKHQPSSYSYSSSSAGDNSVPLFLMPTDPVHCQRVAAITHLKELLPKFMIPSIILSLHHLPLTPSGKIDRRLLRVEACKFYQGTCNGTSDLAAPKREASNDKERLIRDIFAKVLALQSHSIGMNDSFFDLGGDSISAMRVISLCRKVNLALQMSEFVLHNSVALVCQKARSISSPMKVVLDEPWRPFPLGPIQDMLVPMTYEQLSALEREIRLRLDIPCVSSIETIYPCPDAHAGLVSGLTGKAASHTIRLTWQIQSTAVTIDAPAVANAWRRLIRNHAILRTSLVSCPMSGRIFHVVLKDPRADVHVVPQLITSHEDLQNLPRLLSWDSSPAHRFAVGQTYDGRIFAFLETGKAYIDANTLLLLQQELSAELLGEVPRSSGPLYCDYVAHLVQKASPNLQEYWNTALAGMQPCLFPALVAMPLQGGPPAMYTVRSKMRRPDELNSFWRSNSLTVTNIFQLAWALVLQQYCHSSDVCFGSVVSGRDISMPGISRVVGPCFNVLPCRLTLKPDQKIIHWLRHNQIEIDRRVENQHCSTPETLRAAGLRDVQAFNTCLSVQPPLFSHSNQIEFQLLENHDPSEVEVHLRHWDSLCTGEQATQILECFLRAVSAIMKHSEETLMHLNCLE</sequence>
<dbReference type="InterPro" id="IPR036736">
    <property type="entry name" value="ACP-like_sf"/>
</dbReference>
<dbReference type="Proteomes" id="UP000248349">
    <property type="component" value="Unassembled WGS sequence"/>
</dbReference>
<keyword evidence="7" id="KW-1185">Reference proteome</keyword>
<dbReference type="GO" id="GO:0043041">
    <property type="term" value="P:amino acid activation for nonribosomal peptide biosynthetic process"/>
    <property type="evidence" value="ECO:0007669"/>
    <property type="project" value="TreeGrafter"/>
</dbReference>
<dbReference type="InterPro" id="IPR001242">
    <property type="entry name" value="Condensation_dom"/>
</dbReference>
<evidence type="ECO:0000259" key="5">
    <source>
        <dbReference type="PROSITE" id="PS50075"/>
    </source>
</evidence>
<dbReference type="FunFam" id="3.40.50.12780:FF:000014">
    <property type="entry name" value="Nonribosomal peptide synthetase 1"/>
    <property type="match status" value="2"/>
</dbReference>
<accession>A0A318ZMI7</accession>
<dbReference type="Gene3D" id="3.30.300.30">
    <property type="match status" value="2"/>
</dbReference>
<dbReference type="GO" id="GO:0031177">
    <property type="term" value="F:phosphopantetheine binding"/>
    <property type="evidence" value="ECO:0007669"/>
    <property type="project" value="TreeGrafter"/>
</dbReference>
<dbReference type="Pfam" id="PF00550">
    <property type="entry name" value="PP-binding"/>
    <property type="match status" value="2"/>
</dbReference>
<evidence type="ECO:0000256" key="3">
    <source>
        <dbReference type="ARBA" id="ARBA00022598"/>
    </source>
</evidence>
<organism evidence="6 7">
    <name type="scientific">Aspergillus saccharolyticus JOP 1030-1</name>
    <dbReference type="NCBI Taxonomy" id="1450539"/>
    <lineage>
        <taxon>Eukaryota</taxon>
        <taxon>Fungi</taxon>
        <taxon>Dikarya</taxon>
        <taxon>Ascomycota</taxon>
        <taxon>Pezizomycotina</taxon>
        <taxon>Eurotiomycetes</taxon>
        <taxon>Eurotiomycetidae</taxon>
        <taxon>Eurotiales</taxon>
        <taxon>Aspergillaceae</taxon>
        <taxon>Aspergillus</taxon>
        <taxon>Aspergillus subgen. Circumdati</taxon>
    </lineage>
</organism>
<gene>
    <name evidence="6" type="ORF">BP01DRAFT_288488</name>
</gene>
<dbReference type="InterPro" id="IPR020845">
    <property type="entry name" value="AMP-binding_CS"/>
</dbReference>
<dbReference type="InterPro" id="IPR009081">
    <property type="entry name" value="PP-bd_ACP"/>
</dbReference>
<dbReference type="GO" id="GO:0016874">
    <property type="term" value="F:ligase activity"/>
    <property type="evidence" value="ECO:0007669"/>
    <property type="project" value="UniProtKB-KW"/>
</dbReference>
<dbReference type="CDD" id="cd05918">
    <property type="entry name" value="A_NRPS_SidN3_like"/>
    <property type="match status" value="2"/>
</dbReference>
<dbReference type="PANTHER" id="PTHR45527:SF1">
    <property type="entry name" value="FATTY ACID SYNTHASE"/>
    <property type="match status" value="1"/>
</dbReference>
<dbReference type="FunFam" id="3.30.300.30:FF:000015">
    <property type="entry name" value="Nonribosomal peptide synthase SidD"/>
    <property type="match status" value="2"/>
</dbReference>
<dbReference type="SUPFAM" id="SSF52777">
    <property type="entry name" value="CoA-dependent acyltransferases"/>
    <property type="match status" value="4"/>
</dbReference>
<dbReference type="GeneID" id="37072768"/>
<dbReference type="GO" id="GO:1904091">
    <property type="term" value="F:non-ribosomal peptide synthetase activity"/>
    <property type="evidence" value="ECO:0007669"/>
    <property type="project" value="UniProtKB-ARBA"/>
</dbReference>
<feature type="domain" description="Carrier" evidence="5">
    <location>
        <begin position="569"/>
        <end position="645"/>
    </location>
</feature>
<dbReference type="SUPFAM" id="SSF47336">
    <property type="entry name" value="ACP-like"/>
    <property type="match status" value="2"/>
</dbReference>
<dbReference type="PROSITE" id="PS00012">
    <property type="entry name" value="PHOSPHOPANTETHEINE"/>
    <property type="match status" value="1"/>
</dbReference>
<proteinExistence type="inferred from homology"/>
<dbReference type="Gene3D" id="1.10.1200.10">
    <property type="entry name" value="ACP-like"/>
    <property type="match status" value="2"/>
</dbReference>
<dbReference type="STRING" id="1450539.A0A318ZMI7"/>
<name>A0A318ZMI7_9EURO</name>
<dbReference type="OrthoDB" id="416786at2759"/>
<dbReference type="InterPro" id="IPR010071">
    <property type="entry name" value="AA_adenyl_dom"/>
</dbReference>
<evidence type="ECO:0000313" key="7">
    <source>
        <dbReference type="Proteomes" id="UP000248349"/>
    </source>
</evidence>
<keyword evidence="3" id="KW-0436">Ligase</keyword>
<dbReference type="InterPro" id="IPR042099">
    <property type="entry name" value="ANL_N_sf"/>
</dbReference>
<dbReference type="Gene3D" id="3.30.559.10">
    <property type="entry name" value="Chloramphenicol acetyltransferase-like domain"/>
    <property type="match status" value="2"/>
</dbReference>
<evidence type="ECO:0000256" key="1">
    <source>
        <dbReference type="ARBA" id="ARBA00022450"/>
    </source>
</evidence>
<keyword evidence="2" id="KW-0597">Phosphoprotein</keyword>
<evidence type="ECO:0000256" key="2">
    <source>
        <dbReference type="ARBA" id="ARBA00022553"/>
    </source>
</evidence>
<evidence type="ECO:0000256" key="4">
    <source>
        <dbReference type="ARBA" id="ARBA00029454"/>
    </source>
</evidence>
<dbReference type="Gene3D" id="3.40.50.12780">
    <property type="entry name" value="N-terminal domain of ligase-like"/>
    <property type="match status" value="2"/>
</dbReference>